<organism evidence="6 7">
    <name type="scientific">Neoroseomonas lacus</name>
    <dbReference type="NCBI Taxonomy" id="287609"/>
    <lineage>
        <taxon>Bacteria</taxon>
        <taxon>Pseudomonadati</taxon>
        <taxon>Pseudomonadota</taxon>
        <taxon>Alphaproteobacteria</taxon>
        <taxon>Acetobacterales</taxon>
        <taxon>Acetobacteraceae</taxon>
        <taxon>Neoroseomonas</taxon>
    </lineage>
</organism>
<dbReference type="InterPro" id="IPR020846">
    <property type="entry name" value="MFS_dom"/>
</dbReference>
<feature type="transmembrane region" description="Helical" evidence="4">
    <location>
        <begin position="287"/>
        <end position="304"/>
    </location>
</feature>
<evidence type="ECO:0000256" key="2">
    <source>
        <dbReference type="ARBA" id="ARBA00022989"/>
    </source>
</evidence>
<dbReference type="GO" id="GO:0005886">
    <property type="term" value="C:plasma membrane"/>
    <property type="evidence" value="ECO:0007669"/>
    <property type="project" value="TreeGrafter"/>
</dbReference>
<dbReference type="PANTHER" id="PTHR23537">
    <property type="match status" value="1"/>
</dbReference>
<feature type="transmembrane region" description="Helical" evidence="4">
    <location>
        <begin position="93"/>
        <end position="115"/>
    </location>
</feature>
<feature type="transmembrane region" description="Helical" evidence="4">
    <location>
        <begin position="379"/>
        <end position="402"/>
    </location>
</feature>
<proteinExistence type="predicted"/>
<feature type="transmembrane region" description="Helical" evidence="4">
    <location>
        <begin position="121"/>
        <end position="139"/>
    </location>
</feature>
<evidence type="ECO:0000256" key="4">
    <source>
        <dbReference type="SAM" id="Phobius"/>
    </source>
</evidence>
<feature type="transmembrane region" description="Helical" evidence="4">
    <location>
        <begin position="20"/>
        <end position="41"/>
    </location>
</feature>
<dbReference type="SUPFAM" id="SSF103473">
    <property type="entry name" value="MFS general substrate transporter"/>
    <property type="match status" value="1"/>
</dbReference>
<feature type="transmembrane region" description="Helical" evidence="4">
    <location>
        <begin position="258"/>
        <end position="275"/>
    </location>
</feature>
<feature type="transmembrane region" description="Helical" evidence="4">
    <location>
        <begin position="146"/>
        <end position="169"/>
    </location>
</feature>
<reference evidence="6" key="1">
    <citation type="journal article" date="2014" name="Int. J. Syst. Evol. Microbiol.">
        <title>Complete genome sequence of Corynebacterium casei LMG S-19264T (=DSM 44701T), isolated from a smear-ripened cheese.</title>
        <authorList>
            <consortium name="US DOE Joint Genome Institute (JGI-PGF)"/>
            <person name="Walter F."/>
            <person name="Albersmeier A."/>
            <person name="Kalinowski J."/>
            <person name="Ruckert C."/>
        </authorList>
    </citation>
    <scope>NUCLEOTIDE SEQUENCE</scope>
    <source>
        <strain evidence="6">CGMCC 1.3617</strain>
    </source>
</reference>
<protein>
    <submittedName>
        <fullName evidence="6">MFS transporter</fullName>
    </submittedName>
</protein>
<evidence type="ECO:0000259" key="5">
    <source>
        <dbReference type="PROSITE" id="PS50850"/>
    </source>
</evidence>
<dbReference type="RefSeq" id="WP_188973105.1">
    <property type="nucleotide sequence ID" value="NZ_BMKW01000020.1"/>
</dbReference>
<feature type="transmembrane region" description="Helical" evidence="4">
    <location>
        <begin position="351"/>
        <end position="373"/>
    </location>
</feature>
<dbReference type="AlphaFoldDB" id="A0A917L3J4"/>
<comment type="caution">
    <text evidence="6">The sequence shown here is derived from an EMBL/GenBank/DDBJ whole genome shotgun (WGS) entry which is preliminary data.</text>
</comment>
<dbReference type="Pfam" id="PF06779">
    <property type="entry name" value="MFS_4"/>
    <property type="match status" value="1"/>
</dbReference>
<dbReference type="InterPro" id="IPR010645">
    <property type="entry name" value="MFS_4"/>
</dbReference>
<feature type="transmembrane region" description="Helical" evidence="4">
    <location>
        <begin position="225"/>
        <end position="246"/>
    </location>
</feature>
<dbReference type="GO" id="GO:0022857">
    <property type="term" value="F:transmembrane transporter activity"/>
    <property type="evidence" value="ECO:0007669"/>
    <property type="project" value="InterPro"/>
</dbReference>
<evidence type="ECO:0000256" key="1">
    <source>
        <dbReference type="ARBA" id="ARBA00022692"/>
    </source>
</evidence>
<dbReference type="Proteomes" id="UP000661507">
    <property type="component" value="Unassembled WGS sequence"/>
</dbReference>
<feature type="transmembrane region" description="Helical" evidence="4">
    <location>
        <begin position="310"/>
        <end position="330"/>
    </location>
</feature>
<evidence type="ECO:0000313" key="7">
    <source>
        <dbReference type="Proteomes" id="UP000661507"/>
    </source>
</evidence>
<keyword evidence="2 4" id="KW-1133">Transmembrane helix</keyword>
<gene>
    <name evidence="6" type="ORF">GCM10011320_55990</name>
</gene>
<evidence type="ECO:0000313" key="6">
    <source>
        <dbReference type="EMBL" id="GGJ41236.1"/>
    </source>
</evidence>
<name>A0A917L3J4_9PROT</name>
<dbReference type="PANTHER" id="PTHR23537:SF1">
    <property type="entry name" value="SUGAR TRANSPORTER"/>
    <property type="match status" value="1"/>
</dbReference>
<accession>A0A917L3J4</accession>
<feature type="transmembrane region" description="Helical" evidence="4">
    <location>
        <begin position="61"/>
        <end position="81"/>
    </location>
</feature>
<feature type="domain" description="Major facilitator superfamily (MFS) profile" evidence="5">
    <location>
        <begin position="1"/>
        <end position="403"/>
    </location>
</feature>
<dbReference type="Gene3D" id="1.20.1250.20">
    <property type="entry name" value="MFS general substrate transporter like domains"/>
    <property type="match status" value="2"/>
</dbReference>
<reference evidence="6" key="2">
    <citation type="submission" date="2020-09" db="EMBL/GenBank/DDBJ databases">
        <authorList>
            <person name="Sun Q."/>
            <person name="Zhou Y."/>
        </authorList>
    </citation>
    <scope>NUCLEOTIDE SEQUENCE</scope>
    <source>
        <strain evidence="6">CGMCC 1.3617</strain>
    </source>
</reference>
<sequence>MDGSDAIVVARQDAPAASAWRATLSACCASLVGIGLARFAYTPLLPAIIEVGWFSSEAAAYLGAANLAGYLAGALLARPLAAAFPGAALLRGMMLLAVVAFFACALPISLAWFFAWRLLSGVAGGALMVLAATTVLPHVPARRRGIASGAIFAGVGIGIAASGTLVPLLLRHGLVATWCGLGAVCLLLTAVGWSGWPMGGSAPAPRDLAHGPAPTTRRAKLRALYAVYGLNATGLVPHMLFLVDFVARGLGQGLDAGAQYWVLFGLGAMVGPVLSGHLADRTGFGPALRLALLVQGVAVLLPALGDSTALLAISSVVVGAFTPGVVPLVLGRVHEILPHDSQAQKAAWSRATTAFALMQAAGAYGLTFVFDLSGGDYLLLFRLGAAALLLALAIDLAAAVAGQSRGAA</sequence>
<keyword evidence="1 4" id="KW-0812">Transmembrane</keyword>
<evidence type="ECO:0000256" key="3">
    <source>
        <dbReference type="ARBA" id="ARBA00023136"/>
    </source>
</evidence>
<dbReference type="InterPro" id="IPR036259">
    <property type="entry name" value="MFS_trans_sf"/>
</dbReference>
<dbReference type="PROSITE" id="PS50850">
    <property type="entry name" value="MFS"/>
    <property type="match status" value="1"/>
</dbReference>
<dbReference type="EMBL" id="BMKW01000020">
    <property type="protein sequence ID" value="GGJ41236.1"/>
    <property type="molecule type" value="Genomic_DNA"/>
</dbReference>
<keyword evidence="3 4" id="KW-0472">Membrane</keyword>
<keyword evidence="7" id="KW-1185">Reference proteome</keyword>
<feature type="transmembrane region" description="Helical" evidence="4">
    <location>
        <begin position="175"/>
        <end position="196"/>
    </location>
</feature>